<keyword evidence="3" id="KW-0472">Membrane</keyword>
<evidence type="ECO:0000256" key="3">
    <source>
        <dbReference type="SAM" id="Phobius"/>
    </source>
</evidence>
<dbReference type="Gene3D" id="3.40.50.1820">
    <property type="entry name" value="alpha/beta hydrolase"/>
    <property type="match status" value="1"/>
</dbReference>
<keyword evidence="3" id="KW-0812">Transmembrane</keyword>
<proteinExistence type="inferred from homology"/>
<accession>A0A9X2EBC9</accession>
<evidence type="ECO:0000313" key="6">
    <source>
        <dbReference type="Proteomes" id="UP001139157"/>
    </source>
</evidence>
<keyword evidence="6" id="KW-1185">Reference proteome</keyword>
<evidence type="ECO:0000313" key="5">
    <source>
        <dbReference type="EMBL" id="MCM6777602.1"/>
    </source>
</evidence>
<comment type="similarity">
    <text evidence="1">Belongs to the peptidase S33 family.</text>
</comment>
<organism evidence="5 6">
    <name type="scientific">Nocardia pulmonis</name>
    <dbReference type="NCBI Taxonomy" id="2951408"/>
    <lineage>
        <taxon>Bacteria</taxon>
        <taxon>Bacillati</taxon>
        <taxon>Actinomycetota</taxon>
        <taxon>Actinomycetes</taxon>
        <taxon>Mycobacteriales</taxon>
        <taxon>Nocardiaceae</taxon>
        <taxon>Nocardia</taxon>
    </lineage>
</organism>
<dbReference type="PANTHER" id="PTHR43194">
    <property type="entry name" value="HYDROLASE ALPHA/BETA FOLD FAMILY"/>
    <property type="match status" value="1"/>
</dbReference>
<evidence type="ECO:0000259" key="4">
    <source>
        <dbReference type="Pfam" id="PF00561"/>
    </source>
</evidence>
<keyword evidence="3" id="KW-1133">Transmembrane helix</keyword>
<dbReference type="InterPro" id="IPR000073">
    <property type="entry name" value="AB_hydrolase_1"/>
</dbReference>
<gene>
    <name evidence="5" type="ORF">NDR86_29355</name>
</gene>
<dbReference type="RefSeq" id="WP_251916914.1">
    <property type="nucleotide sequence ID" value="NZ_JAMRXG010000016.1"/>
</dbReference>
<comment type="caution">
    <text evidence="5">The sequence shown here is derived from an EMBL/GenBank/DDBJ whole genome shotgun (WGS) entry which is preliminary data.</text>
</comment>
<dbReference type="GO" id="GO:0006508">
    <property type="term" value="P:proteolysis"/>
    <property type="evidence" value="ECO:0007669"/>
    <property type="project" value="InterPro"/>
</dbReference>
<feature type="transmembrane region" description="Helical" evidence="3">
    <location>
        <begin position="43"/>
        <end position="67"/>
    </location>
</feature>
<dbReference type="PANTHER" id="PTHR43194:SF2">
    <property type="entry name" value="PEROXISOMAL MEMBRANE PROTEIN LPX1"/>
    <property type="match status" value="1"/>
</dbReference>
<dbReference type="InterPro" id="IPR002410">
    <property type="entry name" value="Peptidase_S33"/>
</dbReference>
<reference evidence="5" key="1">
    <citation type="submission" date="2022-06" db="EMBL/GenBank/DDBJ databases">
        <title>Novel species in genus nocardia.</title>
        <authorList>
            <person name="Li F."/>
        </authorList>
    </citation>
    <scope>NUCLEOTIDE SEQUENCE</scope>
    <source>
        <strain evidence="5">CDC141</strain>
    </source>
</reference>
<dbReference type="AlphaFoldDB" id="A0A9X2EBC9"/>
<name>A0A9X2EBC9_9NOCA</name>
<evidence type="ECO:0000256" key="1">
    <source>
        <dbReference type="ARBA" id="ARBA00010088"/>
    </source>
</evidence>
<feature type="domain" description="AB hydrolase-1" evidence="4">
    <location>
        <begin position="144"/>
        <end position="410"/>
    </location>
</feature>
<dbReference type="InterPro" id="IPR029058">
    <property type="entry name" value="AB_hydrolase_fold"/>
</dbReference>
<evidence type="ECO:0000256" key="2">
    <source>
        <dbReference type="ARBA" id="ARBA00022801"/>
    </source>
</evidence>
<dbReference type="SUPFAM" id="SSF53474">
    <property type="entry name" value="alpha/beta-Hydrolases"/>
    <property type="match status" value="1"/>
</dbReference>
<dbReference type="Pfam" id="PF00561">
    <property type="entry name" value="Abhydrolase_1"/>
    <property type="match status" value="1"/>
</dbReference>
<dbReference type="PRINTS" id="PR00793">
    <property type="entry name" value="PROAMNOPTASE"/>
</dbReference>
<keyword evidence="2 5" id="KW-0378">Hydrolase</keyword>
<sequence length="437" mass="47657">MARMPGERRWWHRGLTALSAVVAVLLGWVAAVAAFFGAALAVAWIPVLLIAAAVAGFAISWGLARLLTRLTHPRPRRTATVVAAVGVAVLLILASLTVFQPLPTTPEAHRPAQPAAPMRYWTLETGSTLAVIEIAAVGPRRGSPIVIVGGGPGEADVADRAMVEFFGRLATLGHDVYIYDQIGAGLSERLANPAEYTVARHVDDLEALRRRIGVERVVLLGSSWGGSLVASYMARHPGRVERALFTSPGPIDFAQWRSVGTKSPSLRLPPRERQRADDMLPGAPRFLLWYLLGMVNPSAARNLISDREADAYFTSYLHLVGPGTVCDRTRLPNQNVTGNGFYDNVFTVLDADSGTQSHVRDALARDPTPALILTGACDYLPWEMARQYATTFPDATLVCFPDAGHVIRLDQPTRYFDTIRAFLFDQPLAPWTHPQRC</sequence>
<dbReference type="Proteomes" id="UP001139157">
    <property type="component" value="Unassembled WGS sequence"/>
</dbReference>
<feature type="transmembrane region" description="Helical" evidence="3">
    <location>
        <begin position="79"/>
        <end position="99"/>
    </location>
</feature>
<protein>
    <submittedName>
        <fullName evidence="5">Alpha/beta hydrolase</fullName>
    </submittedName>
</protein>
<dbReference type="GO" id="GO:0004177">
    <property type="term" value="F:aminopeptidase activity"/>
    <property type="evidence" value="ECO:0007669"/>
    <property type="project" value="UniProtKB-EC"/>
</dbReference>
<dbReference type="InterPro" id="IPR050228">
    <property type="entry name" value="Carboxylesterase_BioH"/>
</dbReference>
<dbReference type="EMBL" id="JAMRXG010000016">
    <property type="protein sequence ID" value="MCM6777602.1"/>
    <property type="molecule type" value="Genomic_DNA"/>
</dbReference>